<dbReference type="RefSeq" id="WP_281752569.1">
    <property type="nucleotide sequence ID" value="NZ_BRVP01000004.1"/>
</dbReference>
<dbReference type="AlphaFoldDB" id="A0A9W6B5K5"/>
<sequence>MKVELKLSPDTLIAISHVLQNVYCFSIGNIEVLQKVHKSIGFQLAETFEKKVKSQLKKHNLFEADKKIKISFKYYEAWSLHAILIDLIGTADTTYQKTLIQKTINEINQKL</sequence>
<dbReference type="EMBL" id="BRVP01000004">
    <property type="protein sequence ID" value="GLB51732.1"/>
    <property type="molecule type" value="Genomic_DNA"/>
</dbReference>
<keyword evidence="2" id="KW-1185">Reference proteome</keyword>
<proteinExistence type="predicted"/>
<dbReference type="Proteomes" id="UP001143545">
    <property type="component" value="Unassembled WGS sequence"/>
</dbReference>
<evidence type="ECO:0000313" key="2">
    <source>
        <dbReference type="Proteomes" id="UP001143545"/>
    </source>
</evidence>
<organism evidence="1 2">
    <name type="scientific">Neptunitalea chrysea</name>
    <dbReference type="NCBI Taxonomy" id="1647581"/>
    <lineage>
        <taxon>Bacteria</taxon>
        <taxon>Pseudomonadati</taxon>
        <taxon>Bacteroidota</taxon>
        <taxon>Flavobacteriia</taxon>
        <taxon>Flavobacteriales</taxon>
        <taxon>Flavobacteriaceae</taxon>
        <taxon>Neptunitalea</taxon>
    </lineage>
</organism>
<accession>A0A9W6B5K5</accession>
<evidence type="ECO:0000313" key="1">
    <source>
        <dbReference type="EMBL" id="GLB51732.1"/>
    </source>
</evidence>
<protein>
    <submittedName>
        <fullName evidence="1">Uncharacterized protein</fullName>
    </submittedName>
</protein>
<gene>
    <name evidence="1" type="ORF">NBRC110019_07710</name>
</gene>
<comment type="caution">
    <text evidence="1">The sequence shown here is derived from an EMBL/GenBank/DDBJ whole genome shotgun (WGS) entry which is preliminary data.</text>
</comment>
<reference evidence="1" key="1">
    <citation type="submission" date="2022-07" db="EMBL/GenBank/DDBJ databases">
        <title>Taxonomy of Novel Oxalotrophic and Methylotrophic Bacteria.</title>
        <authorList>
            <person name="Sahin N."/>
            <person name="Tani A."/>
        </authorList>
    </citation>
    <scope>NUCLEOTIDE SEQUENCE</scope>
    <source>
        <strain evidence="1">AM327</strain>
    </source>
</reference>
<name>A0A9W6B5K5_9FLAO</name>